<evidence type="ECO:0000256" key="1">
    <source>
        <dbReference type="ARBA" id="ARBA00004571"/>
    </source>
</evidence>
<evidence type="ECO:0000313" key="15">
    <source>
        <dbReference type="EMBL" id="RFS20712.1"/>
    </source>
</evidence>
<dbReference type="Pfam" id="PF00593">
    <property type="entry name" value="TonB_dep_Rec_b-barrel"/>
    <property type="match status" value="1"/>
</dbReference>
<dbReference type="EMBL" id="QPMM01000010">
    <property type="protein sequence ID" value="RFS20712.1"/>
    <property type="molecule type" value="Genomic_DNA"/>
</dbReference>
<evidence type="ECO:0000256" key="2">
    <source>
        <dbReference type="ARBA" id="ARBA00022448"/>
    </source>
</evidence>
<dbReference type="InterPro" id="IPR000531">
    <property type="entry name" value="Beta-barrel_TonB"/>
</dbReference>
<evidence type="ECO:0000259" key="13">
    <source>
        <dbReference type="Pfam" id="PF00593"/>
    </source>
</evidence>
<dbReference type="InterPro" id="IPR023996">
    <property type="entry name" value="TonB-dep_OMP_SusC/RagA"/>
</dbReference>
<dbReference type="GO" id="GO:0015344">
    <property type="term" value="F:siderophore uptake transmembrane transporter activity"/>
    <property type="evidence" value="ECO:0007669"/>
    <property type="project" value="TreeGrafter"/>
</dbReference>
<dbReference type="SUPFAM" id="SSF49464">
    <property type="entry name" value="Carboxypeptidase regulatory domain-like"/>
    <property type="match status" value="1"/>
</dbReference>
<reference evidence="15 16" key="1">
    <citation type="submission" date="2018-07" db="EMBL/GenBank/DDBJ databases">
        <title>Chitinophaga K2CV101002-2 sp. nov., isolated from a monsoon evergreen broad-leaved forest soil.</title>
        <authorList>
            <person name="Lv Y."/>
        </authorList>
    </citation>
    <scope>NUCLEOTIDE SEQUENCE [LARGE SCALE GENOMIC DNA]</scope>
    <source>
        <strain evidence="15 16">GDMCC 1.1288</strain>
    </source>
</reference>
<sequence>MRKLLLGLLCVLFTLVTTAQTQTKTYTGKVTDNKGNPLPGATILVLKTKKGTVTSVDGQFSIQAPEGSTLVVNFTGYRTRNIIAGSESLNIKMEEDIAKLDEIVVTGLATSVKRSNAANAIATVSATELTGAAPAQTFDVALSGKITGANIVSNSGAPGGGISVKLRGISSVYGTIQPLFVIDGVPISNRAISTGLNAITNATGNNSITSTQDNATSRIADINPLDIENIEILKGASASAIYGSQASAGVVLITTKRGKAGKTKISVSQDAGINKIQRYMGIKTLYTPDELHIRVIKNGWDSLEYVNARNSNKLIDYEKEIYGNTGHSRNTNINVSGGNDKTTFLFGAGMRKETGIIRNTGYSNNNLRLNVSHRVNDRINVTWTNSYINTSSDRSLANNDNTGVSIPLTVLTTSPSVDFRPDDKGNFPDPVHGANPLQIIELMVNNEKINRFVSGANVDAIIQQSPISITKVVGRGGLDFYHQKGQVLFPANLTYEIDRESGGRNVQGNASEINTSWAGFLINTLTPNSNLTFVTTGGLTHEYGSFDNIMNIAAKLIGTQTSESQAGSVSVQQTRYAFRNDGIFAQEEFAFRDFLNFTAGVRFDKSTNNGDYKKYNIYPKANMSWNLTKMLHNNSAVLNDLKLRVAYGESSGFPTFNSRFTVLNSHNIGGLPGSKVSIGAGDPNINPERQTELEGGIDVSFFDGKVSLEATIYNKVIKDMLMANRIPMSTGYTTNWTNAATLRNRGVELGLRATPVNNEKVRWNTTLNWWKNRSKVTQMSVPDFDQGEDFGGSYGSFYIQNGRPITQIATQSSTGNWLIVGDLEPDFQLSFFNEVNFLKNFSLRALLHWKKGGDNVNLTQNVMDLGRLTPDWDEKNEKGVAKGQARLSSSRAGSYVQDASYIRIREIGLYYKVPLKSKTIQGLRLGMSLNNWFTWTKYFSYDPEASNFGAGFASGIDLAPYPSSKRMQFHLSVDL</sequence>
<comment type="similarity">
    <text evidence="10 11">Belongs to the TonB-dependent receptor family.</text>
</comment>
<keyword evidence="9 10" id="KW-0998">Cell outer membrane</keyword>
<keyword evidence="8" id="KW-0675">Receptor</keyword>
<evidence type="ECO:0000259" key="14">
    <source>
        <dbReference type="Pfam" id="PF07715"/>
    </source>
</evidence>
<keyword evidence="5 12" id="KW-0732">Signal</keyword>
<protein>
    <submittedName>
        <fullName evidence="15">SusC/RagA family TonB-linked outer membrane protein</fullName>
    </submittedName>
</protein>
<keyword evidence="2 10" id="KW-0813">Transport</keyword>
<evidence type="ECO:0000256" key="11">
    <source>
        <dbReference type="RuleBase" id="RU003357"/>
    </source>
</evidence>
<dbReference type="GO" id="GO:0044718">
    <property type="term" value="P:siderophore transmembrane transport"/>
    <property type="evidence" value="ECO:0007669"/>
    <property type="project" value="TreeGrafter"/>
</dbReference>
<dbReference type="NCBIfam" id="TIGR04057">
    <property type="entry name" value="SusC_RagA_signa"/>
    <property type="match status" value="1"/>
</dbReference>
<evidence type="ECO:0000256" key="3">
    <source>
        <dbReference type="ARBA" id="ARBA00022452"/>
    </source>
</evidence>
<keyword evidence="6 11" id="KW-0798">TonB box</keyword>
<comment type="subcellular location">
    <subcellularLocation>
        <location evidence="1 10">Cell outer membrane</location>
        <topology evidence="1 10">Multi-pass membrane protein</topology>
    </subcellularLocation>
</comment>
<dbReference type="GO" id="GO:0009279">
    <property type="term" value="C:cell outer membrane"/>
    <property type="evidence" value="ECO:0007669"/>
    <property type="project" value="UniProtKB-SubCell"/>
</dbReference>
<dbReference type="PANTHER" id="PTHR30069:SF29">
    <property type="entry name" value="HEMOGLOBIN AND HEMOGLOBIN-HAPTOGLOBIN-BINDING PROTEIN 1-RELATED"/>
    <property type="match status" value="1"/>
</dbReference>
<keyword evidence="16" id="KW-1185">Reference proteome</keyword>
<dbReference type="Pfam" id="PF13715">
    <property type="entry name" value="CarbopepD_reg_2"/>
    <property type="match status" value="1"/>
</dbReference>
<dbReference type="OrthoDB" id="9768177at2"/>
<evidence type="ECO:0000256" key="12">
    <source>
        <dbReference type="SAM" id="SignalP"/>
    </source>
</evidence>
<dbReference type="AlphaFoldDB" id="A0A3E1Y6Z8"/>
<evidence type="ECO:0000256" key="9">
    <source>
        <dbReference type="ARBA" id="ARBA00023237"/>
    </source>
</evidence>
<evidence type="ECO:0000256" key="6">
    <source>
        <dbReference type="ARBA" id="ARBA00023077"/>
    </source>
</evidence>
<dbReference type="InterPro" id="IPR008969">
    <property type="entry name" value="CarboxyPept-like_regulatory"/>
</dbReference>
<feature type="chain" id="PRO_5017695376" evidence="12">
    <location>
        <begin position="20"/>
        <end position="975"/>
    </location>
</feature>
<comment type="caution">
    <text evidence="15">The sequence shown here is derived from an EMBL/GenBank/DDBJ whole genome shotgun (WGS) entry which is preliminary data.</text>
</comment>
<proteinExistence type="inferred from homology"/>
<dbReference type="SUPFAM" id="SSF56935">
    <property type="entry name" value="Porins"/>
    <property type="match status" value="1"/>
</dbReference>
<evidence type="ECO:0000256" key="7">
    <source>
        <dbReference type="ARBA" id="ARBA00023136"/>
    </source>
</evidence>
<dbReference type="PANTHER" id="PTHR30069">
    <property type="entry name" value="TONB-DEPENDENT OUTER MEMBRANE RECEPTOR"/>
    <property type="match status" value="1"/>
</dbReference>
<gene>
    <name evidence="15" type="ORF">DVR12_19330</name>
</gene>
<dbReference type="PROSITE" id="PS52016">
    <property type="entry name" value="TONB_DEPENDENT_REC_3"/>
    <property type="match status" value="1"/>
</dbReference>
<feature type="domain" description="TonB-dependent receptor-like beta-barrel" evidence="13">
    <location>
        <begin position="366"/>
        <end position="842"/>
    </location>
</feature>
<dbReference type="InterPro" id="IPR036942">
    <property type="entry name" value="Beta-barrel_TonB_sf"/>
</dbReference>
<dbReference type="Gene3D" id="2.40.170.20">
    <property type="entry name" value="TonB-dependent receptor, beta-barrel domain"/>
    <property type="match status" value="1"/>
</dbReference>
<evidence type="ECO:0000256" key="5">
    <source>
        <dbReference type="ARBA" id="ARBA00022729"/>
    </source>
</evidence>
<organism evidence="15 16">
    <name type="scientific">Chitinophaga silvatica</name>
    <dbReference type="NCBI Taxonomy" id="2282649"/>
    <lineage>
        <taxon>Bacteria</taxon>
        <taxon>Pseudomonadati</taxon>
        <taxon>Bacteroidota</taxon>
        <taxon>Chitinophagia</taxon>
        <taxon>Chitinophagales</taxon>
        <taxon>Chitinophagaceae</taxon>
        <taxon>Chitinophaga</taxon>
    </lineage>
</organism>
<dbReference type="Proteomes" id="UP000260644">
    <property type="component" value="Unassembled WGS sequence"/>
</dbReference>
<dbReference type="InterPro" id="IPR023997">
    <property type="entry name" value="TonB-dep_OMP_SusC/RagA_CS"/>
</dbReference>
<evidence type="ECO:0000256" key="10">
    <source>
        <dbReference type="PROSITE-ProRule" id="PRU01360"/>
    </source>
</evidence>
<evidence type="ECO:0000256" key="8">
    <source>
        <dbReference type="ARBA" id="ARBA00023170"/>
    </source>
</evidence>
<dbReference type="InterPro" id="IPR039426">
    <property type="entry name" value="TonB-dep_rcpt-like"/>
</dbReference>
<evidence type="ECO:0000256" key="4">
    <source>
        <dbReference type="ARBA" id="ARBA00022692"/>
    </source>
</evidence>
<feature type="signal peptide" evidence="12">
    <location>
        <begin position="1"/>
        <end position="19"/>
    </location>
</feature>
<dbReference type="Gene3D" id="2.60.40.1120">
    <property type="entry name" value="Carboxypeptidase-like, regulatory domain"/>
    <property type="match status" value="1"/>
</dbReference>
<accession>A0A3E1Y6Z8</accession>
<feature type="domain" description="TonB-dependent receptor plug" evidence="14">
    <location>
        <begin position="115"/>
        <end position="250"/>
    </location>
</feature>
<keyword evidence="3 10" id="KW-1134">Transmembrane beta strand</keyword>
<dbReference type="InterPro" id="IPR012910">
    <property type="entry name" value="Plug_dom"/>
</dbReference>
<dbReference type="InterPro" id="IPR037066">
    <property type="entry name" value="Plug_dom_sf"/>
</dbReference>
<dbReference type="Pfam" id="PF07715">
    <property type="entry name" value="Plug"/>
    <property type="match status" value="1"/>
</dbReference>
<dbReference type="Gene3D" id="2.170.130.10">
    <property type="entry name" value="TonB-dependent receptor, plug domain"/>
    <property type="match status" value="1"/>
</dbReference>
<dbReference type="RefSeq" id="WP_116977430.1">
    <property type="nucleotide sequence ID" value="NZ_QPMM01000010.1"/>
</dbReference>
<keyword evidence="4 10" id="KW-0812">Transmembrane</keyword>
<evidence type="ECO:0000313" key="16">
    <source>
        <dbReference type="Proteomes" id="UP000260644"/>
    </source>
</evidence>
<keyword evidence="7 10" id="KW-0472">Membrane</keyword>
<dbReference type="NCBIfam" id="TIGR04056">
    <property type="entry name" value="OMP_RagA_SusC"/>
    <property type="match status" value="1"/>
</dbReference>
<name>A0A3E1Y6Z8_9BACT</name>